<dbReference type="Gene3D" id="3.40.960.10">
    <property type="entry name" value="VSR Endonuclease"/>
    <property type="match status" value="1"/>
</dbReference>
<name>A0A3M8KYW3_9MICO</name>
<reference evidence="2 3" key="1">
    <citation type="submission" date="2018-11" db="EMBL/GenBank/DDBJ databases">
        <title>Cryobacterium sp. nov., isolated from rhizosphere soil of lettuce.</title>
        <authorList>
            <person name="Wang Y."/>
        </authorList>
    </citation>
    <scope>NUCLEOTIDE SEQUENCE [LARGE SCALE GENOMIC DNA]</scope>
    <source>
        <strain evidence="2 3">NEAU-85</strain>
    </source>
</reference>
<protein>
    <submittedName>
        <fullName evidence="2">DUF559 domain-containing protein</fullName>
    </submittedName>
</protein>
<keyword evidence="3" id="KW-1185">Reference proteome</keyword>
<dbReference type="Pfam" id="PF04480">
    <property type="entry name" value="DUF559"/>
    <property type="match status" value="1"/>
</dbReference>
<evidence type="ECO:0000259" key="1">
    <source>
        <dbReference type="Pfam" id="PF04480"/>
    </source>
</evidence>
<evidence type="ECO:0000313" key="3">
    <source>
        <dbReference type="Proteomes" id="UP000279859"/>
    </source>
</evidence>
<proteinExistence type="predicted"/>
<dbReference type="SUPFAM" id="SSF52980">
    <property type="entry name" value="Restriction endonuclease-like"/>
    <property type="match status" value="1"/>
</dbReference>
<dbReference type="Proteomes" id="UP000279859">
    <property type="component" value="Unassembled WGS sequence"/>
</dbReference>
<comment type="caution">
    <text evidence="2">The sequence shown here is derived from an EMBL/GenBank/DDBJ whole genome shotgun (WGS) entry which is preliminary data.</text>
</comment>
<organism evidence="2 3">
    <name type="scientific">Cryobacterium tepidiphilum</name>
    <dbReference type="NCBI Taxonomy" id="2486026"/>
    <lineage>
        <taxon>Bacteria</taxon>
        <taxon>Bacillati</taxon>
        <taxon>Actinomycetota</taxon>
        <taxon>Actinomycetes</taxon>
        <taxon>Micrococcales</taxon>
        <taxon>Microbacteriaceae</taxon>
        <taxon>Cryobacterium</taxon>
    </lineage>
</organism>
<dbReference type="EMBL" id="RDSR01000023">
    <property type="protein sequence ID" value="RNE58490.1"/>
    <property type="molecule type" value="Genomic_DNA"/>
</dbReference>
<feature type="domain" description="DUF559" evidence="1">
    <location>
        <begin position="199"/>
        <end position="280"/>
    </location>
</feature>
<evidence type="ECO:0000313" key="2">
    <source>
        <dbReference type="EMBL" id="RNE58490.1"/>
    </source>
</evidence>
<sequence length="304" mass="34281">MQVADALARQGGVAHVETLRRAGLAQKTIERAVRSGTALRIRPRWYSTPATTGPVVQALRVGGRLTCVSLLRLHGVWVMPDDRLHVSVRYAHSALRSPVARDVRLDEWRGRPEVVTHWRAALANPQEPTDLIDDAAGCAAVCLPRDHAIVAFDSLLNSKLLSWERLRAALAGLPDSHEWMMTLVDPGCGSGLETLTRLRLRALNVRVRSQVNVPGIGWIDLLVGDRLVVELDSRRHHDKPQAYERDRARDLALVEQGYLVVRVTYRRVMNDWPSIERALLTIVRRQEHRWQPVHRRAGLATFLP</sequence>
<gene>
    <name evidence="2" type="ORF">EEJ31_12070</name>
</gene>
<dbReference type="InterPro" id="IPR011335">
    <property type="entry name" value="Restrct_endonuc-II-like"/>
</dbReference>
<dbReference type="InterPro" id="IPR007569">
    <property type="entry name" value="DUF559"/>
</dbReference>
<accession>A0A3M8KYW3</accession>
<dbReference type="AlphaFoldDB" id="A0A3M8KYW3"/>